<organism evidence="15 16">
    <name type="scientific">Lactiplantibacillus fabifermentans DSM 21115</name>
    <dbReference type="NCBI Taxonomy" id="1413187"/>
    <lineage>
        <taxon>Bacteria</taxon>
        <taxon>Bacillati</taxon>
        <taxon>Bacillota</taxon>
        <taxon>Bacilli</taxon>
        <taxon>Lactobacillales</taxon>
        <taxon>Lactobacillaceae</taxon>
        <taxon>Lactiplantibacillus</taxon>
    </lineage>
</organism>
<evidence type="ECO:0000256" key="10">
    <source>
        <dbReference type="ARBA" id="ARBA00023137"/>
    </source>
</evidence>
<evidence type="ECO:0000259" key="14">
    <source>
        <dbReference type="Pfam" id="PF13614"/>
    </source>
</evidence>
<dbReference type="NCBIfam" id="TIGR01007">
    <property type="entry name" value="eps_fam"/>
    <property type="match status" value="1"/>
</dbReference>
<keyword evidence="6" id="KW-0547">Nucleotide-binding</keyword>
<evidence type="ECO:0000256" key="11">
    <source>
        <dbReference type="ARBA" id="ARBA00023169"/>
    </source>
</evidence>
<evidence type="ECO:0000313" key="15">
    <source>
        <dbReference type="EMBL" id="KRO29431.1"/>
    </source>
</evidence>
<feature type="domain" description="AAA" evidence="14">
    <location>
        <begin position="50"/>
        <end position="175"/>
    </location>
</feature>
<evidence type="ECO:0000256" key="4">
    <source>
        <dbReference type="ARBA" id="ARBA00019200"/>
    </source>
</evidence>
<dbReference type="EMBL" id="AYGX02000006">
    <property type="protein sequence ID" value="KRO29431.1"/>
    <property type="molecule type" value="Genomic_DNA"/>
</dbReference>
<dbReference type="GO" id="GO:0045227">
    <property type="term" value="P:capsule polysaccharide biosynthetic process"/>
    <property type="evidence" value="ECO:0007669"/>
    <property type="project" value="UniProtKB-UniPathway"/>
</dbReference>
<reference evidence="15 16" key="1">
    <citation type="journal article" date="2015" name="Genome Announc.">
        <title>Expanding the biotechnology potential of lactobacilli through comparative genomics of 213 strains and associated genera.</title>
        <authorList>
            <person name="Sun Z."/>
            <person name="Harris H.M."/>
            <person name="McCann A."/>
            <person name="Guo C."/>
            <person name="Argimon S."/>
            <person name="Zhang W."/>
            <person name="Yang X."/>
            <person name="Jeffery I.B."/>
            <person name="Cooney J.C."/>
            <person name="Kagawa T.F."/>
            <person name="Liu W."/>
            <person name="Song Y."/>
            <person name="Salvetti E."/>
            <person name="Wrobel A."/>
            <person name="Rasinkangas P."/>
            <person name="Parkhill J."/>
            <person name="Rea M.C."/>
            <person name="O'Sullivan O."/>
            <person name="Ritari J."/>
            <person name="Douillard F.P."/>
            <person name="Paul Ross R."/>
            <person name="Yang R."/>
            <person name="Briner A.E."/>
            <person name="Felis G.E."/>
            <person name="de Vos W.M."/>
            <person name="Barrangou R."/>
            <person name="Klaenhammer T.R."/>
            <person name="Caufield P.W."/>
            <person name="Cui Y."/>
            <person name="Zhang H."/>
            <person name="O'Toole P.W."/>
        </authorList>
    </citation>
    <scope>NUCLEOTIDE SEQUENCE [LARGE SCALE GENOMIC DNA]</scope>
    <source>
        <strain evidence="15 16">DSM 21115</strain>
    </source>
</reference>
<comment type="caution">
    <text evidence="15">The sequence shown here is derived from an EMBL/GenBank/DDBJ whole genome shotgun (WGS) entry which is preliminary data.</text>
</comment>
<dbReference type="InterPro" id="IPR027417">
    <property type="entry name" value="P-loop_NTPase"/>
</dbReference>
<keyword evidence="9" id="KW-0972">Capsule biogenesis/degradation</keyword>
<dbReference type="AlphaFoldDB" id="A0A0R2NUN6"/>
<accession>A0A0R2NUN6</accession>
<evidence type="ECO:0000256" key="6">
    <source>
        <dbReference type="ARBA" id="ARBA00022741"/>
    </source>
</evidence>
<dbReference type="RefSeq" id="WP_024624184.1">
    <property type="nucleotide sequence ID" value="NZ_AYGX02000006.1"/>
</dbReference>
<dbReference type="GO" id="GO:0042802">
    <property type="term" value="F:identical protein binding"/>
    <property type="evidence" value="ECO:0007669"/>
    <property type="project" value="UniProtKB-ARBA"/>
</dbReference>
<evidence type="ECO:0000256" key="13">
    <source>
        <dbReference type="ARBA" id="ARBA00051245"/>
    </source>
</evidence>
<dbReference type="EC" id="2.7.10.2" evidence="3"/>
<dbReference type="SUPFAM" id="SSF52540">
    <property type="entry name" value="P-loop containing nucleoside triphosphate hydrolases"/>
    <property type="match status" value="1"/>
</dbReference>
<comment type="pathway">
    <text evidence="1">Capsule biogenesis; capsule polysaccharide biosynthesis.</text>
</comment>
<evidence type="ECO:0000256" key="12">
    <source>
        <dbReference type="ARBA" id="ARBA00024964"/>
    </source>
</evidence>
<dbReference type="Gene3D" id="3.40.50.300">
    <property type="entry name" value="P-loop containing nucleotide triphosphate hydrolases"/>
    <property type="match status" value="1"/>
</dbReference>
<keyword evidence="7" id="KW-0418">Kinase</keyword>
<dbReference type="InterPro" id="IPR005702">
    <property type="entry name" value="Wzc-like_C"/>
</dbReference>
<protein>
    <recommendedName>
        <fullName evidence="4">Tyrosine-protein kinase CpsD</fullName>
        <ecNumber evidence="3">2.7.10.2</ecNumber>
    </recommendedName>
</protein>
<proteinExistence type="inferred from homology"/>
<keyword evidence="5" id="KW-0808">Transferase</keyword>
<dbReference type="Pfam" id="PF13614">
    <property type="entry name" value="AAA_31"/>
    <property type="match status" value="1"/>
</dbReference>
<dbReference type="InterPro" id="IPR050445">
    <property type="entry name" value="Bact_polysacc_biosynth/exp"/>
</dbReference>
<dbReference type="PANTHER" id="PTHR32309:SF13">
    <property type="entry name" value="FERRIC ENTEROBACTIN TRANSPORT PROTEIN FEPE"/>
    <property type="match status" value="1"/>
</dbReference>
<dbReference type="GO" id="GO:0004715">
    <property type="term" value="F:non-membrane spanning protein tyrosine kinase activity"/>
    <property type="evidence" value="ECO:0007669"/>
    <property type="project" value="UniProtKB-EC"/>
</dbReference>
<keyword evidence="16" id="KW-1185">Reference proteome</keyword>
<evidence type="ECO:0000256" key="2">
    <source>
        <dbReference type="ARBA" id="ARBA00007316"/>
    </source>
</evidence>
<evidence type="ECO:0000256" key="3">
    <source>
        <dbReference type="ARBA" id="ARBA00011903"/>
    </source>
</evidence>
<evidence type="ECO:0000256" key="5">
    <source>
        <dbReference type="ARBA" id="ARBA00022679"/>
    </source>
</evidence>
<keyword evidence="11" id="KW-0270">Exopolysaccharide synthesis</keyword>
<comment type="similarity">
    <text evidence="2">Belongs to the CpsD/CapB family.</text>
</comment>
<evidence type="ECO:0000256" key="9">
    <source>
        <dbReference type="ARBA" id="ARBA00022903"/>
    </source>
</evidence>
<dbReference type="InterPro" id="IPR025669">
    <property type="entry name" value="AAA_dom"/>
</dbReference>
<evidence type="ECO:0000313" key="16">
    <source>
        <dbReference type="Proteomes" id="UP000050920"/>
    </source>
</evidence>
<evidence type="ECO:0000256" key="7">
    <source>
        <dbReference type="ARBA" id="ARBA00022777"/>
    </source>
</evidence>
<dbReference type="UniPathway" id="UPA00934"/>
<dbReference type="CDD" id="cd05387">
    <property type="entry name" value="BY-kinase"/>
    <property type="match status" value="1"/>
</dbReference>
<comment type="function">
    <text evidence="12">Involved in the regulation of capsular polysaccharide biosynthesis. Autophosphorylation of CpsD attenuates its activity and reduces the level of encapsulation. May be part of a complex that directs the coordinated polymerization and export to the cell surface of the capsular polysaccharide.</text>
</comment>
<dbReference type="PANTHER" id="PTHR32309">
    <property type="entry name" value="TYROSINE-PROTEIN KINASE"/>
    <property type="match status" value="1"/>
</dbReference>
<evidence type="ECO:0000256" key="1">
    <source>
        <dbReference type="ARBA" id="ARBA00005132"/>
    </source>
</evidence>
<dbReference type="Proteomes" id="UP000050920">
    <property type="component" value="Unassembled WGS sequence"/>
</dbReference>
<dbReference type="GO" id="GO:0005886">
    <property type="term" value="C:plasma membrane"/>
    <property type="evidence" value="ECO:0007669"/>
    <property type="project" value="UniProtKB-ARBA"/>
</dbReference>
<name>A0A0R2NUN6_9LACO</name>
<keyword evidence="10" id="KW-0829">Tyrosine-protein kinase</keyword>
<dbReference type="FunFam" id="3.40.50.300:FF:000527">
    <property type="entry name" value="Tyrosine-protein kinase etk"/>
    <property type="match status" value="1"/>
</dbReference>
<dbReference type="GO" id="GO:0005524">
    <property type="term" value="F:ATP binding"/>
    <property type="evidence" value="ECO:0007669"/>
    <property type="project" value="UniProtKB-KW"/>
</dbReference>
<comment type="catalytic activity">
    <reaction evidence="13">
        <text>L-tyrosyl-[protein] + ATP = O-phospho-L-tyrosyl-[protein] + ADP + H(+)</text>
        <dbReference type="Rhea" id="RHEA:10596"/>
        <dbReference type="Rhea" id="RHEA-COMP:10136"/>
        <dbReference type="Rhea" id="RHEA-COMP:20101"/>
        <dbReference type="ChEBI" id="CHEBI:15378"/>
        <dbReference type="ChEBI" id="CHEBI:30616"/>
        <dbReference type="ChEBI" id="CHEBI:46858"/>
        <dbReference type="ChEBI" id="CHEBI:61978"/>
        <dbReference type="ChEBI" id="CHEBI:456216"/>
        <dbReference type="EC" id="2.7.10.2"/>
    </reaction>
</comment>
<sequence length="237" mass="26052">MFKKHKKLINDTQAIDLTTVNEPNSIISEQFKTIRTNIVFSASDIKTLMVTSSLTGEGKSTIAANLAVEFANNNKNVLLIDADMRRPTVHKTFGINNIEGLSTLLTKQRIGINSCILKSKIERLNILPSGPIPPNPAELLSSKDMVEIIRNARKVFDVVLLDCPPILPVTDARILAPLVDGTILVVRRGGISKKIVRESKSVLEQVRANLLGAVLNGFYNKETVGYYGETYGSYSTK</sequence>
<gene>
    <name evidence="15" type="ORF">DY78_GL000262</name>
</gene>
<evidence type="ECO:0000256" key="8">
    <source>
        <dbReference type="ARBA" id="ARBA00022840"/>
    </source>
</evidence>
<keyword evidence="8" id="KW-0067">ATP-binding</keyword>